<dbReference type="Gene3D" id="1.20.1560.10">
    <property type="entry name" value="ABC transporter type 1, transmembrane domain"/>
    <property type="match status" value="2"/>
</dbReference>
<evidence type="ECO:0000256" key="6">
    <source>
        <dbReference type="ARBA" id="ARBA00022741"/>
    </source>
</evidence>
<evidence type="ECO:0000256" key="7">
    <source>
        <dbReference type="ARBA" id="ARBA00022840"/>
    </source>
</evidence>
<dbReference type="Proteomes" id="UP001239994">
    <property type="component" value="Unassembled WGS sequence"/>
</dbReference>
<evidence type="ECO:0000256" key="10">
    <source>
        <dbReference type="ARBA" id="ARBA00023170"/>
    </source>
</evidence>
<feature type="transmembrane region" description="Helical" evidence="12">
    <location>
        <begin position="537"/>
        <end position="561"/>
    </location>
</feature>
<dbReference type="InterPro" id="IPR003439">
    <property type="entry name" value="ABC_transporter-like_ATP-bd"/>
</dbReference>
<keyword evidence="4 12" id="KW-0812">Transmembrane</keyword>
<dbReference type="SMART" id="SM00382">
    <property type="entry name" value="AAA"/>
    <property type="match status" value="2"/>
</dbReference>
<gene>
    <name evidence="15" type="ORF">P4O66_015831</name>
</gene>
<feature type="transmembrane region" description="Helical" evidence="12">
    <location>
        <begin position="1132"/>
        <end position="1148"/>
    </location>
</feature>
<feature type="transmembrane region" description="Helical" evidence="12">
    <location>
        <begin position="136"/>
        <end position="154"/>
    </location>
</feature>
<feature type="domain" description="ABC transporter" evidence="13">
    <location>
        <begin position="1477"/>
        <end position="1711"/>
    </location>
</feature>
<dbReference type="PANTHER" id="PTHR24223:SF187">
    <property type="entry name" value="ATP-BINDING CASSETTE SUB-FAMILY C MEMBER 8"/>
    <property type="match status" value="1"/>
</dbReference>
<evidence type="ECO:0000256" key="9">
    <source>
        <dbReference type="ARBA" id="ARBA00023136"/>
    </source>
</evidence>
<evidence type="ECO:0000313" key="15">
    <source>
        <dbReference type="EMBL" id="KAK1788919.1"/>
    </source>
</evidence>
<feature type="transmembrane region" description="Helical" evidence="12">
    <location>
        <begin position="441"/>
        <end position="461"/>
    </location>
</feature>
<feature type="transmembrane region" description="Helical" evidence="12">
    <location>
        <begin position="166"/>
        <end position="185"/>
    </location>
</feature>
<dbReference type="InterPro" id="IPR050173">
    <property type="entry name" value="ABC_transporter_C-like"/>
</dbReference>
<reference evidence="15" key="1">
    <citation type="submission" date="2023-03" db="EMBL/GenBank/DDBJ databases">
        <title>Electrophorus voltai genome.</title>
        <authorList>
            <person name="Bian C."/>
        </authorList>
    </citation>
    <scope>NUCLEOTIDE SEQUENCE</scope>
    <source>
        <strain evidence="15">CB-2022</strain>
        <tissue evidence="15">Muscle</tissue>
    </source>
</reference>
<dbReference type="Pfam" id="PF00664">
    <property type="entry name" value="ABC_membrane"/>
    <property type="match status" value="2"/>
</dbReference>
<dbReference type="FunFam" id="1.20.1560.10:FF:000005">
    <property type="entry name" value="ATP-binding cassette, sub-family C (CFTR/MRP), member 9"/>
    <property type="match status" value="1"/>
</dbReference>
<evidence type="ECO:0000259" key="13">
    <source>
        <dbReference type="PROSITE" id="PS50893"/>
    </source>
</evidence>
<dbReference type="GO" id="GO:0005524">
    <property type="term" value="F:ATP binding"/>
    <property type="evidence" value="ECO:0007669"/>
    <property type="project" value="UniProtKB-KW"/>
</dbReference>
<keyword evidence="9 12" id="KW-0472">Membrane</keyword>
<dbReference type="GO" id="GO:0032991">
    <property type="term" value="C:protein-containing complex"/>
    <property type="evidence" value="ECO:0007669"/>
    <property type="project" value="UniProtKB-ARBA"/>
</dbReference>
<dbReference type="PROSITE" id="PS50893">
    <property type="entry name" value="ABC_TRANSPORTER_2"/>
    <property type="match status" value="2"/>
</dbReference>
<comment type="subcellular location">
    <subcellularLocation>
        <location evidence="1">Cell membrane</location>
        <topology evidence="1">Multi-pass membrane protein</topology>
    </subcellularLocation>
</comment>
<organism evidence="15 16">
    <name type="scientific">Electrophorus voltai</name>
    <dbReference type="NCBI Taxonomy" id="2609070"/>
    <lineage>
        <taxon>Eukaryota</taxon>
        <taxon>Metazoa</taxon>
        <taxon>Chordata</taxon>
        <taxon>Craniata</taxon>
        <taxon>Vertebrata</taxon>
        <taxon>Euteleostomi</taxon>
        <taxon>Actinopterygii</taxon>
        <taxon>Neopterygii</taxon>
        <taxon>Teleostei</taxon>
        <taxon>Ostariophysi</taxon>
        <taxon>Gymnotiformes</taxon>
        <taxon>Gymnotoidei</taxon>
        <taxon>Gymnotidae</taxon>
        <taxon>Electrophorus</taxon>
    </lineage>
</organism>
<feature type="transmembrane region" description="Helical" evidence="12">
    <location>
        <begin position="357"/>
        <end position="381"/>
    </location>
</feature>
<dbReference type="GO" id="GO:0008281">
    <property type="term" value="F:sulfonylurea receptor activity"/>
    <property type="evidence" value="ECO:0007669"/>
    <property type="project" value="InterPro"/>
</dbReference>
<keyword evidence="7" id="KW-0067">ATP-binding</keyword>
<dbReference type="InterPro" id="IPR011527">
    <property type="entry name" value="ABC1_TM_dom"/>
</dbReference>
<name>A0AAD8YZY2_9TELE</name>
<evidence type="ECO:0000313" key="16">
    <source>
        <dbReference type="Proteomes" id="UP001239994"/>
    </source>
</evidence>
<dbReference type="CDD" id="cd18602">
    <property type="entry name" value="ABC_6TM_SUR1_D2_like"/>
    <property type="match status" value="1"/>
</dbReference>
<dbReference type="PROSITE" id="PS00211">
    <property type="entry name" value="ABC_TRANSPORTER_1"/>
    <property type="match status" value="2"/>
</dbReference>
<dbReference type="InterPro" id="IPR036640">
    <property type="entry name" value="ABC1_TM_sf"/>
</dbReference>
<feature type="transmembrane region" description="Helical" evidence="12">
    <location>
        <begin position="73"/>
        <end position="94"/>
    </location>
</feature>
<evidence type="ECO:0000256" key="2">
    <source>
        <dbReference type="ARBA" id="ARBA00009726"/>
    </source>
</evidence>
<feature type="transmembrane region" description="Helical" evidence="12">
    <location>
        <begin position="33"/>
        <end position="52"/>
    </location>
</feature>
<evidence type="ECO:0000256" key="5">
    <source>
        <dbReference type="ARBA" id="ARBA00022737"/>
    </source>
</evidence>
<evidence type="ECO:0000256" key="3">
    <source>
        <dbReference type="ARBA" id="ARBA00022448"/>
    </source>
</evidence>
<dbReference type="SUPFAM" id="SSF90123">
    <property type="entry name" value="ABC transporter transmembrane region"/>
    <property type="match status" value="2"/>
</dbReference>
<feature type="domain" description="ABC transporter" evidence="13">
    <location>
        <begin position="808"/>
        <end position="1044"/>
    </location>
</feature>
<comment type="similarity">
    <text evidence="2">Belongs to the ABC transporter superfamily. ABCC family. Conjugate transporter (TC 3.A.1.208) subfamily.</text>
</comment>
<proteinExistence type="inferred from homology"/>
<keyword evidence="11" id="KW-0325">Glycoprotein</keyword>
<feature type="domain" description="ABC transmembrane type-1" evidence="14">
    <location>
        <begin position="518"/>
        <end position="650"/>
    </location>
</feature>
<dbReference type="SUPFAM" id="SSF52540">
    <property type="entry name" value="P-loop containing nucleoside triphosphate hydrolases"/>
    <property type="match status" value="2"/>
</dbReference>
<dbReference type="PRINTS" id="PR01092">
    <property type="entry name" value="SULFNYLUREAR"/>
</dbReference>
<keyword evidence="5" id="KW-0677">Repeat</keyword>
<feature type="transmembrane region" description="Helical" evidence="12">
    <location>
        <begin position="1288"/>
        <end position="1310"/>
    </location>
</feature>
<evidence type="ECO:0000256" key="12">
    <source>
        <dbReference type="SAM" id="Phobius"/>
    </source>
</evidence>
<evidence type="ECO:0008006" key="17">
    <source>
        <dbReference type="Google" id="ProtNLM"/>
    </source>
</evidence>
<feature type="domain" description="ABC transmembrane type-1" evidence="14">
    <location>
        <begin position="1145"/>
        <end position="1438"/>
    </location>
</feature>
<dbReference type="EMBL" id="JAROKS010000022">
    <property type="protein sequence ID" value="KAK1788919.1"/>
    <property type="molecule type" value="Genomic_DNA"/>
</dbReference>
<dbReference type="GO" id="GO:0140359">
    <property type="term" value="F:ABC-type transporter activity"/>
    <property type="evidence" value="ECO:0007669"/>
    <property type="project" value="InterPro"/>
</dbReference>
<feature type="transmembrane region" description="Helical" evidence="12">
    <location>
        <begin position="106"/>
        <end position="124"/>
    </location>
</feature>
<evidence type="ECO:0000259" key="14">
    <source>
        <dbReference type="PROSITE" id="PS50929"/>
    </source>
</evidence>
<keyword evidence="3" id="KW-0813">Transport</keyword>
<dbReference type="FunFam" id="1.20.1560.10:FF:000006">
    <property type="entry name" value="ATP-binding cassette, sub-family C (CFTR/MRP), member 9"/>
    <property type="match status" value="1"/>
</dbReference>
<dbReference type="GO" id="GO:0005886">
    <property type="term" value="C:plasma membrane"/>
    <property type="evidence" value="ECO:0007669"/>
    <property type="project" value="UniProtKB-SubCell"/>
</dbReference>
<dbReference type="GO" id="GO:0033198">
    <property type="term" value="P:response to ATP"/>
    <property type="evidence" value="ECO:0007669"/>
    <property type="project" value="UniProtKB-ARBA"/>
</dbReference>
<evidence type="ECO:0000256" key="11">
    <source>
        <dbReference type="ARBA" id="ARBA00023180"/>
    </source>
</evidence>
<dbReference type="PANTHER" id="PTHR24223">
    <property type="entry name" value="ATP-BINDING CASSETTE SUB-FAMILY C"/>
    <property type="match status" value="1"/>
</dbReference>
<dbReference type="Pfam" id="PF00005">
    <property type="entry name" value="ABC_tran"/>
    <property type="match status" value="2"/>
</dbReference>
<keyword evidence="8 12" id="KW-1133">Transmembrane helix</keyword>
<dbReference type="InterPro" id="IPR017871">
    <property type="entry name" value="ABC_transporter-like_CS"/>
</dbReference>
<evidence type="ECO:0000256" key="4">
    <source>
        <dbReference type="ARBA" id="ARBA00022692"/>
    </source>
</evidence>
<dbReference type="InterPro" id="IPR027417">
    <property type="entry name" value="P-loop_NTPase"/>
</dbReference>
<keyword evidence="6" id="KW-0547">Nucleotide-binding</keyword>
<dbReference type="FunFam" id="3.40.50.300:FF:000197">
    <property type="entry name" value="ATP-binding cassette, sub-family C (CFTR/MRP), member 9"/>
    <property type="match status" value="1"/>
</dbReference>
<protein>
    <recommendedName>
        <fullName evidence="17">ATP-binding cassette sub-family C member 8</fullName>
    </recommendedName>
</protein>
<dbReference type="Gene3D" id="3.40.50.300">
    <property type="entry name" value="P-loop containing nucleotide triphosphate hydrolases"/>
    <property type="match status" value="2"/>
</dbReference>
<keyword evidence="16" id="KW-1185">Reference proteome</keyword>
<feature type="transmembrane region" description="Helical" evidence="12">
    <location>
        <begin position="1196"/>
        <end position="1218"/>
    </location>
</feature>
<dbReference type="InterPro" id="IPR003593">
    <property type="entry name" value="AAA+_ATPase"/>
</dbReference>
<keyword evidence="10" id="KW-0675">Receptor</keyword>
<dbReference type="FunFam" id="3.40.50.300:FF:000394">
    <property type="entry name" value="ATP-binding cassette, sub-family C (CFTR/MRP), member 9"/>
    <property type="match status" value="1"/>
</dbReference>
<accession>A0AAD8YZY2</accession>
<feature type="transmembrane region" description="Helical" evidence="12">
    <location>
        <begin position="567"/>
        <end position="585"/>
    </location>
</feature>
<evidence type="ECO:0000256" key="8">
    <source>
        <dbReference type="ARBA" id="ARBA00022989"/>
    </source>
</evidence>
<dbReference type="InterPro" id="IPR000388">
    <property type="entry name" value="ABCC8/9"/>
</dbReference>
<dbReference type="PROSITE" id="PS50929">
    <property type="entry name" value="ABC_TM1F"/>
    <property type="match status" value="2"/>
</dbReference>
<dbReference type="GO" id="GO:0071805">
    <property type="term" value="P:potassium ion transmembrane transport"/>
    <property type="evidence" value="ECO:0007669"/>
    <property type="project" value="UniProtKB-ARBA"/>
</dbReference>
<sequence length="1714" mass="191768">MSLSFCGSENNSAAYNVDSGVLNNGCFLDALTVVPHVFLLFITFPILFIGWGSQSSKVHIHHSTWLHFPGHNLRWVLTFILLFVLVCEIAEGIVSDGFTQSLHLHLYMPACLAFMAAITSIVYYHNIETSNFPKLLLTLLIYWILAFITKTIKFAKYTEHGIGPRQLRFCLTGLLVALYGLLLALEINVILGRRYVCFTHPTEVKPPEDLQDLGVRFLQPFVNLLSKGTYWWMNTFITAAHRRPIDLKVIGKLPIAMRALTNYLKLRKAFEAQKRPDGPQPHGPRWIWRALRQAFGKPLILSITFRFLADLLGFVGPLCISGIVHHISKENHTIQPPVRAVCPGRWGQCPAHFHTSWLFLVLIYLFMLSNPLFLLLIVLVLKPGQGLMLTQCDAGRPELLMAADSPFHVVRPVLTRKWVCPLLLQAQWLGIYFISSEEFLANAYVLAVLLFFALLLQRTFLQASYYAAIQTGINLRGAMQVYTPAALHAQPVPFCVYFLTKIYNKIMRLCTSNMSMGEMTVGQICNLVAIDTNQLMWFFFLCPNLWAMPVQIIVGVILLYYLLGISALIGATVIAILAPVQYFVATKLSKAQKSTLEYSSERLKKTNELLRGIKLLKLYAWEHIFCSSVEETRDKELTSLKAFALYTSVSSEELRLSEPSEGSDMTIYECRYPHRSSSYCKYNSLTFVVHVHLSDDADLSPAVAFASLSLFHILVTPLFLLSSVVRSTVKALVSVQKLGEFFSSDEIGEEQEPKATIPAGCTNHSNYQALPLKVVNRKYPVREDWNSYGLQSEQNTEASALDSEDICIKITNGYFSWTDGAPTLSNVDIKIPFGQLTMIVGQVGCGKSSLLLAALGEMQRMSGSVTWNSPDAPADDEIRKRGPVAYASQKPWLLNTSVVENITFEMPLIKQRYKAVIEACSLQPDIDILPQGDQTDIGERGIILSGGQRQRISVARALYQTTNVVFLDDPFSALDIHLSDHLMQEGILKLLREEKRTVVLVTHKLQYLPHADWIIAMKDGTIQTEGTLKDVQNSEPELFAHWKALMHRQDQEFQKETVAESATVLERKNLRRAMYSREALKTEEEEEAKQPGPGPYLGAVVHPAEESAESEGEDSLSQAMRRRTTIPWRSCGRYLGSAGLLLLPLLLLSQMLKHSLMVAIDVWLAHWTSDVIRAKIDAARPNCTLGQDCGLSHSSYLLVFSVLCCLGIVLCLVTSVAVEWTGLRVAKELHHNMLKNIIVAPMRLFETTPLGSLLNRFSADTNTVDQHIPATLECLIRSTLLCVSALGVISYVTPVFLIALTPLAIACYFIQKYFRVASKDLQQLEDSTQLPLLSHFSETVEGLTTIRAFRYEARFRQRLLEFTDANNVASLFLTAANRWLEVRMEYIGACIVLIAAVASITSSLCSYLSTGLVGLGLTYALMVSNYLNWMVRNLADMEVQLGAVKRINSLLKTEPENYEGLLSASQVPEGWPQRGEIQIQNLSVRYDSSLKPVLKHVNAHVRPGQKVGICGRTGSGKSSFSLAFFRMVDTFEGRIIIDDIDIAKLPLQTLRSRFSIILQDPILFSGTIRFNLDPEMKATDSMLWEALEIAQLKPVVKTLPGGLDAILTEGGENFSQGQRQLFCLARAFVRKSSILIMDEATASIDMATESILQRVVMTAFADRTVVTIAHRVHTILNADLVIVMKRGVILEYDKPEVLLGADDSVFASFVRADK</sequence>
<evidence type="ECO:0000256" key="1">
    <source>
        <dbReference type="ARBA" id="ARBA00004651"/>
    </source>
</evidence>
<dbReference type="GO" id="GO:0016887">
    <property type="term" value="F:ATP hydrolysis activity"/>
    <property type="evidence" value="ECO:0007669"/>
    <property type="project" value="InterPro"/>
</dbReference>
<comment type="caution">
    <text evidence="15">The sequence shown here is derived from an EMBL/GenBank/DDBJ whole genome shotgun (WGS) entry which is preliminary data.</text>
</comment>